<dbReference type="AlphaFoldDB" id="A0A5J6Z6C5"/>
<dbReference type="KEGG" id="cuo:CUROG_06390"/>
<dbReference type="SUPFAM" id="SSF51658">
    <property type="entry name" value="Xylose isomerase-like"/>
    <property type="match status" value="1"/>
</dbReference>
<dbReference type="GO" id="GO:0016853">
    <property type="term" value="F:isomerase activity"/>
    <property type="evidence" value="ECO:0007669"/>
    <property type="project" value="UniProtKB-KW"/>
</dbReference>
<protein>
    <submittedName>
        <fullName evidence="2">Hydroxypyruvate isomerase</fullName>
    </submittedName>
</protein>
<keyword evidence="2" id="KW-0670">Pyruvate</keyword>
<keyword evidence="2" id="KW-0413">Isomerase</keyword>
<evidence type="ECO:0000313" key="3">
    <source>
        <dbReference type="Proteomes" id="UP000326711"/>
    </source>
</evidence>
<reference evidence="3" key="1">
    <citation type="submission" date="2019-10" db="EMBL/GenBank/DDBJ databases">
        <title>Complete genome sequence of Corynebacterium urogenitalis DSM 108747, isolated from the genital tract of a cow.</title>
        <authorList>
            <person name="Ruckert C."/>
            <person name="Ballas P."/>
            <person name="Wagener K."/>
            <person name="Drillich M."/>
            <person name="Kaempfer P."/>
            <person name="Busse H.-J."/>
            <person name="Ehling-Schulz M."/>
        </authorList>
    </citation>
    <scope>NUCLEOTIDE SEQUENCE [LARGE SCALE GENOMIC DNA]</scope>
    <source>
        <strain evidence="3">LMM 1652</strain>
    </source>
</reference>
<dbReference type="InterPro" id="IPR036237">
    <property type="entry name" value="Xyl_isomerase-like_sf"/>
</dbReference>
<dbReference type="Pfam" id="PF01261">
    <property type="entry name" value="AP_endonuc_2"/>
    <property type="match status" value="1"/>
</dbReference>
<dbReference type="Proteomes" id="UP000326711">
    <property type="component" value="Chromosome"/>
</dbReference>
<dbReference type="Gene3D" id="3.20.20.150">
    <property type="entry name" value="Divalent-metal-dependent TIM barrel enzymes"/>
    <property type="match status" value="1"/>
</dbReference>
<accession>A0A5J6Z6C5</accession>
<proteinExistence type="predicted"/>
<name>A0A5J6Z6C5_9CORY</name>
<evidence type="ECO:0000259" key="1">
    <source>
        <dbReference type="Pfam" id="PF01261"/>
    </source>
</evidence>
<dbReference type="InterPro" id="IPR050312">
    <property type="entry name" value="IolE/XylAMocC-like"/>
</dbReference>
<keyword evidence="3" id="KW-1185">Reference proteome</keyword>
<evidence type="ECO:0000313" key="2">
    <source>
        <dbReference type="EMBL" id="QFQ02638.1"/>
    </source>
</evidence>
<feature type="domain" description="Xylose isomerase-like TIM barrel" evidence="1">
    <location>
        <begin position="40"/>
        <end position="276"/>
    </location>
</feature>
<dbReference type="InterPro" id="IPR013022">
    <property type="entry name" value="Xyl_isomerase-like_TIM-brl"/>
</dbReference>
<dbReference type="EMBL" id="CP045032">
    <property type="protein sequence ID" value="QFQ02638.1"/>
    <property type="molecule type" value="Genomic_DNA"/>
</dbReference>
<dbReference type="PANTHER" id="PTHR12110:SF21">
    <property type="entry name" value="XYLOSE ISOMERASE-LIKE TIM BARREL DOMAIN-CONTAINING PROTEIN"/>
    <property type="match status" value="1"/>
</dbReference>
<dbReference type="PANTHER" id="PTHR12110">
    <property type="entry name" value="HYDROXYPYRUVATE ISOMERASE"/>
    <property type="match status" value="1"/>
</dbReference>
<gene>
    <name evidence="2" type="ORF">CUROG_06390</name>
</gene>
<sequence length="280" mass="30394">MRLVAHRVGAYTGSMDEGIPLTAMNCSIGRSSIQEGLNSAVDQGYSNVELWWPFTVPDPTRAEMDGLVEELEARGLHLVALNMWGGNMAAGERGVLHREEMPASNLDAVSYMHERTGVDKFNLLLGRGDDHLHTQQATRWAKVAREIHLRFGGIVMVEPLSGMQDYPIRTVGAAEALVEIAGHGGLLLDLYHVAVNAGAEQCIPEGATQNEAWRALSGNEETAQLLEDIAASAPVHVQVADAPGRSAPGTGRLPLRTWVENLRNDGYKGHVVAEWLPEPQ</sequence>
<organism evidence="2 3">
    <name type="scientific">Corynebacterium urogenitale</name>
    <dbReference type="NCBI Taxonomy" id="2487892"/>
    <lineage>
        <taxon>Bacteria</taxon>
        <taxon>Bacillati</taxon>
        <taxon>Actinomycetota</taxon>
        <taxon>Actinomycetes</taxon>
        <taxon>Mycobacteriales</taxon>
        <taxon>Corynebacteriaceae</taxon>
        <taxon>Corynebacterium</taxon>
    </lineage>
</organism>